<evidence type="ECO:0000313" key="3">
    <source>
        <dbReference type="Proteomes" id="UP001150238"/>
    </source>
</evidence>
<proteinExistence type="predicted"/>
<dbReference type="AlphaFoldDB" id="A0A9W8ZTP9"/>
<evidence type="ECO:0008006" key="4">
    <source>
        <dbReference type="Google" id="ProtNLM"/>
    </source>
</evidence>
<evidence type="ECO:0000313" key="2">
    <source>
        <dbReference type="EMBL" id="KAJ4466628.1"/>
    </source>
</evidence>
<dbReference type="InterPro" id="IPR010721">
    <property type="entry name" value="UstE-like"/>
</dbReference>
<dbReference type="PANTHER" id="PTHR32251">
    <property type="entry name" value="3-OXO-5-ALPHA-STEROID 4-DEHYDROGENASE"/>
    <property type="match status" value="1"/>
</dbReference>
<sequence>MSSSTTHKNLLIPRGVNEPTPLTQSVFVLFRALDLPLQYAILSSRSLAAPLIHALGGTSISSTIGHPLFFMGTNTGLSPQRAILFSMAIGSFIKQSYWVIAISQDALPPRASAYIGTFNALANSLNTVLFANTATSVLNSVGGDETRLSAPTIVGISLYVIGMLLEWGSELQRFKFKKDPRNKGRVYTGGLFALARHINYGGYVLWRAGFAMAAAGWAWGAFIGGLHTYYFVKAGIPELDDYCSKKYTGQWAQYKKAVPYKLIPFVI</sequence>
<reference evidence="2" key="2">
    <citation type="journal article" date="2023" name="Proc. Natl. Acad. Sci. U.S.A.">
        <title>A global phylogenomic analysis of the shiitake genus Lentinula.</title>
        <authorList>
            <person name="Sierra-Patev S."/>
            <person name="Min B."/>
            <person name="Naranjo-Ortiz M."/>
            <person name="Looney B."/>
            <person name="Konkel Z."/>
            <person name="Slot J.C."/>
            <person name="Sakamoto Y."/>
            <person name="Steenwyk J.L."/>
            <person name="Rokas A."/>
            <person name="Carro J."/>
            <person name="Camarero S."/>
            <person name="Ferreira P."/>
            <person name="Molpeceres G."/>
            <person name="Ruiz-Duenas F.J."/>
            <person name="Serrano A."/>
            <person name="Henrissat B."/>
            <person name="Drula E."/>
            <person name="Hughes K.W."/>
            <person name="Mata J.L."/>
            <person name="Ishikawa N.K."/>
            <person name="Vargas-Isla R."/>
            <person name="Ushijima S."/>
            <person name="Smith C.A."/>
            <person name="Donoghue J."/>
            <person name="Ahrendt S."/>
            <person name="Andreopoulos W."/>
            <person name="He G."/>
            <person name="LaButti K."/>
            <person name="Lipzen A."/>
            <person name="Ng V."/>
            <person name="Riley R."/>
            <person name="Sandor L."/>
            <person name="Barry K."/>
            <person name="Martinez A.T."/>
            <person name="Xiao Y."/>
            <person name="Gibbons J.G."/>
            <person name="Terashima K."/>
            <person name="Grigoriev I.V."/>
            <person name="Hibbett D."/>
        </authorList>
    </citation>
    <scope>NUCLEOTIDE SEQUENCE</scope>
    <source>
        <strain evidence="2">Sp2 HRB7682 ss15</strain>
    </source>
</reference>
<dbReference type="PANTHER" id="PTHR32251:SF15">
    <property type="entry name" value="3-OXO-5-ALPHA-STEROID 4-DEHYDROGENASE (DUF1295)"/>
    <property type="match status" value="1"/>
</dbReference>
<keyword evidence="1" id="KW-1133">Transmembrane helix</keyword>
<dbReference type="Proteomes" id="UP001150238">
    <property type="component" value="Unassembled WGS sequence"/>
</dbReference>
<dbReference type="PROSITE" id="PS50244">
    <property type="entry name" value="S5A_REDUCTASE"/>
    <property type="match status" value="1"/>
</dbReference>
<dbReference type="GO" id="GO:0016020">
    <property type="term" value="C:membrane"/>
    <property type="evidence" value="ECO:0007669"/>
    <property type="project" value="TreeGrafter"/>
</dbReference>
<comment type="caution">
    <text evidence="2">The sequence shown here is derived from an EMBL/GenBank/DDBJ whole genome shotgun (WGS) entry which is preliminary data.</text>
</comment>
<accession>A0A9W8ZTP9</accession>
<protein>
    <recommendedName>
        <fullName evidence="4">Steroid 5-alpha reductase C-terminal domain-containing protein</fullName>
    </recommendedName>
</protein>
<keyword evidence="1" id="KW-0472">Membrane</keyword>
<feature type="transmembrane region" description="Helical" evidence="1">
    <location>
        <begin position="212"/>
        <end position="232"/>
    </location>
</feature>
<reference evidence="2" key="1">
    <citation type="submission" date="2022-08" db="EMBL/GenBank/DDBJ databases">
        <authorList>
            <consortium name="DOE Joint Genome Institute"/>
            <person name="Min B."/>
            <person name="Riley R."/>
            <person name="Sierra-Patev S."/>
            <person name="Naranjo-Ortiz M."/>
            <person name="Looney B."/>
            <person name="Konkel Z."/>
            <person name="Slot J.C."/>
            <person name="Sakamoto Y."/>
            <person name="Steenwyk J.L."/>
            <person name="Rokas A."/>
            <person name="Carro J."/>
            <person name="Camarero S."/>
            <person name="Ferreira P."/>
            <person name="Molpeceres G."/>
            <person name="Ruiz-Duenas F.J."/>
            <person name="Serrano A."/>
            <person name="Henrissat B."/>
            <person name="Drula E."/>
            <person name="Hughes K.W."/>
            <person name="Mata J.L."/>
            <person name="Ishikawa N.K."/>
            <person name="Vargas-Isla R."/>
            <person name="Ushijima S."/>
            <person name="Smith C.A."/>
            <person name="Ahrendt S."/>
            <person name="Andreopoulos W."/>
            <person name="He G."/>
            <person name="Labutti K."/>
            <person name="Lipzen A."/>
            <person name="Ng V."/>
            <person name="Sandor L."/>
            <person name="Barry K."/>
            <person name="Martinez A.T."/>
            <person name="Xiao Y."/>
            <person name="Gibbons J.G."/>
            <person name="Terashima K."/>
            <person name="Hibbett D.S."/>
            <person name="Grigoriev I.V."/>
        </authorList>
    </citation>
    <scope>NUCLEOTIDE SEQUENCE</scope>
    <source>
        <strain evidence="2">Sp2 HRB7682 ss15</strain>
    </source>
</reference>
<gene>
    <name evidence="2" type="ORF">C8J55DRAFT_492970</name>
</gene>
<dbReference type="Gene3D" id="1.20.120.1630">
    <property type="match status" value="1"/>
</dbReference>
<keyword evidence="1" id="KW-0812">Transmembrane</keyword>
<dbReference type="Pfam" id="PF06966">
    <property type="entry name" value="DUF1295"/>
    <property type="match status" value="1"/>
</dbReference>
<name>A0A9W8ZTP9_9AGAR</name>
<evidence type="ECO:0000256" key="1">
    <source>
        <dbReference type="SAM" id="Phobius"/>
    </source>
</evidence>
<organism evidence="2 3">
    <name type="scientific">Lentinula lateritia</name>
    <dbReference type="NCBI Taxonomy" id="40482"/>
    <lineage>
        <taxon>Eukaryota</taxon>
        <taxon>Fungi</taxon>
        <taxon>Dikarya</taxon>
        <taxon>Basidiomycota</taxon>
        <taxon>Agaricomycotina</taxon>
        <taxon>Agaricomycetes</taxon>
        <taxon>Agaricomycetidae</taxon>
        <taxon>Agaricales</taxon>
        <taxon>Marasmiineae</taxon>
        <taxon>Omphalotaceae</taxon>
        <taxon>Lentinula</taxon>
    </lineage>
</organism>
<dbReference type="EMBL" id="JANVFS010000044">
    <property type="protein sequence ID" value="KAJ4466628.1"/>
    <property type="molecule type" value="Genomic_DNA"/>
</dbReference>